<sequence>MNEIYFSEIYTNIGQKNIKLEFSKKITKNEKTFLKSIFFKIISDFSLLENMKISLEELGNNPELSSIDDYSLFTKNLSEKRIFFSVSSSSEKYEGSFGIISSFIFNTDSILLFFTEEFKSCFSNKKNFFSLLEIEKFIFMSESFSFSLYSNILKNFENSKEIIFPISSLKMYLNSDNKYSRFFDFEKYILKKAVSDINIFTTFNISYKKIKEGTKLTNKITSIAFFVEKSKHMNTSQDNTVYKMMELVKDRIKNPEKIYQLFLLYIAKRGYKYVYENIKYLKHTSSENFDKKLRKALLLDLASNSLKLYISINKSVDSSIVLFSILSRNINDIKRYFPKIEKLLQTSELKNINSISYFKDGNIFEFVNEDIEIYVEYYINKPSLIKIYLPDNIIKKLEKNKPRLRS</sequence>
<dbReference type="Proteomes" id="UP000321606">
    <property type="component" value="Chromosome"/>
</dbReference>
<evidence type="ECO:0000313" key="1">
    <source>
        <dbReference type="EMBL" id="BBM36137.1"/>
    </source>
</evidence>
<dbReference type="InterPro" id="IPR036388">
    <property type="entry name" value="WH-like_DNA-bd_sf"/>
</dbReference>
<dbReference type="EMBL" id="AP019822">
    <property type="protein sequence ID" value="BBM36137.1"/>
    <property type="molecule type" value="Genomic_DNA"/>
</dbReference>
<organism evidence="1 2">
    <name type="scientific">Pseudoleptotrichia goodfellowii</name>
    <dbReference type="NCBI Taxonomy" id="157692"/>
    <lineage>
        <taxon>Bacteria</taxon>
        <taxon>Fusobacteriati</taxon>
        <taxon>Fusobacteriota</taxon>
        <taxon>Fusobacteriia</taxon>
        <taxon>Fusobacteriales</taxon>
        <taxon>Leptotrichiaceae</taxon>
        <taxon>Pseudoleptotrichia</taxon>
    </lineage>
</organism>
<dbReference type="InterPro" id="IPR036390">
    <property type="entry name" value="WH_DNA-bd_sf"/>
</dbReference>
<evidence type="ECO:0000313" key="2">
    <source>
        <dbReference type="Proteomes" id="UP000321606"/>
    </source>
</evidence>
<dbReference type="KEGG" id="lgo:JCM16774_1069"/>
<dbReference type="SUPFAM" id="SSF46785">
    <property type="entry name" value="Winged helix' DNA-binding domain"/>
    <property type="match status" value="1"/>
</dbReference>
<protein>
    <submittedName>
        <fullName evidence="1">Initiator RepB protein</fullName>
    </submittedName>
</protein>
<dbReference type="OrthoDB" id="80084at2"/>
<dbReference type="RefSeq" id="WP_026737523.1">
    <property type="nucleotide sequence ID" value="NZ_AP019822.1"/>
</dbReference>
<dbReference type="AlphaFoldDB" id="A0A510JAB8"/>
<proteinExistence type="predicted"/>
<gene>
    <name evidence="1" type="ORF">JCM16774_1069</name>
</gene>
<dbReference type="Gene3D" id="1.10.10.10">
    <property type="entry name" value="Winged helix-like DNA-binding domain superfamily/Winged helix DNA-binding domain"/>
    <property type="match status" value="1"/>
</dbReference>
<dbReference type="Pfam" id="PF21205">
    <property type="entry name" value="Rep3_C"/>
    <property type="match status" value="1"/>
</dbReference>
<reference evidence="1 2" key="1">
    <citation type="submission" date="2019-07" db="EMBL/GenBank/DDBJ databases">
        <title>Complete Genome Sequence of Leptotrichia goodfellowii Strain JCM 16774.</title>
        <authorList>
            <person name="Watanabe S."/>
            <person name="Cui L."/>
        </authorList>
    </citation>
    <scope>NUCLEOTIDE SEQUENCE [LARGE SCALE GENOMIC DNA]</scope>
    <source>
        <strain evidence="1 2">JCM16774</strain>
    </source>
</reference>
<accession>A0A510JAB8</accession>
<name>A0A510JAB8_9FUSO</name>